<dbReference type="GO" id="GO:0015344">
    <property type="term" value="F:siderophore uptake transmembrane transporter activity"/>
    <property type="evidence" value="ECO:0007669"/>
    <property type="project" value="TreeGrafter"/>
</dbReference>
<evidence type="ECO:0000259" key="14">
    <source>
        <dbReference type="Pfam" id="PF00593"/>
    </source>
</evidence>
<keyword evidence="16" id="KW-0675">Receptor</keyword>
<dbReference type="SUPFAM" id="SSF56935">
    <property type="entry name" value="Porins"/>
    <property type="match status" value="1"/>
</dbReference>
<reference evidence="16 17" key="1">
    <citation type="submission" date="2015-12" db="EMBL/GenBank/DDBJ databases">
        <title>Genome sequence of the marine Rhodobacteraceae strain O3.65, Candidatus Tritonibacter horizontis.</title>
        <authorList>
            <person name="Poehlein A."/>
            <person name="Giebel H.A."/>
            <person name="Voget S."/>
            <person name="Brinkhoff T."/>
        </authorList>
    </citation>
    <scope>NUCLEOTIDE SEQUENCE [LARGE SCALE GENOMIC DNA]</scope>
    <source>
        <strain evidence="16 17">O3.65</strain>
    </source>
</reference>
<keyword evidence="3 10" id="KW-0813">Transport</keyword>
<dbReference type="PANTHER" id="PTHR30069">
    <property type="entry name" value="TONB-DEPENDENT OUTER MEMBRANE RECEPTOR"/>
    <property type="match status" value="1"/>
</dbReference>
<dbReference type="InterPro" id="IPR036942">
    <property type="entry name" value="Beta-barrel_TonB_sf"/>
</dbReference>
<feature type="domain" description="TonB-dependent receptor plug" evidence="15">
    <location>
        <begin position="53"/>
        <end position="165"/>
    </location>
</feature>
<organism evidence="16 17">
    <name type="scientific">Tritonibacter horizontis</name>
    <dbReference type="NCBI Taxonomy" id="1768241"/>
    <lineage>
        <taxon>Bacteria</taxon>
        <taxon>Pseudomonadati</taxon>
        <taxon>Pseudomonadota</taxon>
        <taxon>Alphaproteobacteria</taxon>
        <taxon>Rhodobacterales</taxon>
        <taxon>Paracoccaceae</taxon>
        <taxon>Tritonibacter</taxon>
    </lineage>
</organism>
<feature type="signal peptide" evidence="13">
    <location>
        <begin position="1"/>
        <end position="28"/>
    </location>
</feature>
<evidence type="ECO:0000313" key="17">
    <source>
        <dbReference type="Proteomes" id="UP000068382"/>
    </source>
</evidence>
<dbReference type="InterPro" id="IPR010917">
    <property type="entry name" value="TonB_rcpt_CS"/>
</dbReference>
<evidence type="ECO:0000256" key="10">
    <source>
        <dbReference type="PROSITE-ProRule" id="PRU01360"/>
    </source>
</evidence>
<protein>
    <submittedName>
        <fullName evidence="16">TonB-dependent heme receptor A</fullName>
    </submittedName>
</protein>
<evidence type="ECO:0000256" key="6">
    <source>
        <dbReference type="ARBA" id="ARBA00022729"/>
    </source>
</evidence>
<dbReference type="EMBL" id="LPUY01000080">
    <property type="protein sequence ID" value="KUP91961.1"/>
    <property type="molecule type" value="Genomic_DNA"/>
</dbReference>
<dbReference type="Gene3D" id="2.40.170.20">
    <property type="entry name" value="TonB-dependent receptor, beta-barrel domain"/>
    <property type="match status" value="1"/>
</dbReference>
<evidence type="ECO:0000256" key="3">
    <source>
        <dbReference type="ARBA" id="ARBA00022448"/>
    </source>
</evidence>
<dbReference type="AlphaFoldDB" id="A0A132BUC5"/>
<keyword evidence="8 10" id="KW-0472">Membrane</keyword>
<keyword evidence="9 10" id="KW-0998">Cell outer membrane</keyword>
<evidence type="ECO:0000313" key="16">
    <source>
        <dbReference type="EMBL" id="KUP91961.1"/>
    </source>
</evidence>
<evidence type="ECO:0000256" key="7">
    <source>
        <dbReference type="ARBA" id="ARBA00023077"/>
    </source>
</evidence>
<evidence type="ECO:0000256" key="4">
    <source>
        <dbReference type="ARBA" id="ARBA00022452"/>
    </source>
</evidence>
<feature type="short sequence motif" description="TonB C-terminal box" evidence="11">
    <location>
        <begin position="647"/>
        <end position="664"/>
    </location>
</feature>
<keyword evidence="4 10" id="KW-1134">Transmembrane beta strand</keyword>
<feature type="chain" id="PRO_5007288574" evidence="13">
    <location>
        <begin position="29"/>
        <end position="664"/>
    </location>
</feature>
<keyword evidence="17" id="KW-1185">Reference proteome</keyword>
<dbReference type="RefSeq" id="WP_068245693.1">
    <property type="nucleotide sequence ID" value="NZ_LPUY01000080.1"/>
</dbReference>
<sequence length="664" mass="72041">MKINTLRRALLCSASAAALAVTAGAGFAQDLVDEDGFLGYLVLGNNKRDVQTATAVPETVINAEEIQDRQAGSVAELIDSVPGVTLVNAGTPTGAGINIRGFGADGTYGSNQKVQIQLDGASTGSEELYRIGTQLYTDPSLFREVSVIRGTVGSYEYGSGIIGGVVQLETIDAADLTEGEIGLSGRQTFEYYGNANTRISSTILGWQPSENLEFLLNYTYREQGNYSDGDGNEISNTGYKLPSYLAKAKYSFGNNANQSLTFSTTHTTSDEQDVPYDAFAGTGFFGNVDRYIETTTTSLKYAYTPIGNDLIDLTATLSYADQFIEQDEVGNTGSTLLNADHRYETTKLTVKNTALFDAFGLSHSLRAGGEIIRKERLDASSAPGGTDKRFALFAIDEMDFGNGLTLTPAMRFETQDIESSSDGTYVSQGERFDNSELMGGISARYAFGNGVAVFGSVAYTAGLPILDDFDYETYATYMTQSEKSVTYELGASYDREGLWSGDDQLRAKVNLWMTRLWDYTSSTDYQTVDRVSTEGVEIEASYSHGSGTYVDMNANLSSGEWSYVDGTTADYTRMPANSLGLTVGKKFNDKLDMSWEAVMTKNVNATPGYAVHNLRATYPIDTSMLKEAEIRLGIENLFDKQYTPHLATRPAAGRNIKLSLAAAF</sequence>
<evidence type="ECO:0000256" key="13">
    <source>
        <dbReference type="SAM" id="SignalP"/>
    </source>
</evidence>
<feature type="domain" description="TonB-dependent receptor-like beta-barrel" evidence="14">
    <location>
        <begin position="253"/>
        <end position="637"/>
    </location>
</feature>
<dbReference type="Proteomes" id="UP000068382">
    <property type="component" value="Unassembled WGS sequence"/>
</dbReference>
<keyword evidence="6 13" id="KW-0732">Signal</keyword>
<dbReference type="PROSITE" id="PS52016">
    <property type="entry name" value="TONB_DEPENDENT_REC_3"/>
    <property type="match status" value="1"/>
</dbReference>
<dbReference type="Pfam" id="PF00593">
    <property type="entry name" value="TonB_dep_Rec_b-barrel"/>
    <property type="match status" value="1"/>
</dbReference>
<proteinExistence type="inferred from homology"/>
<comment type="similarity">
    <text evidence="2 10 12">Belongs to the TonB-dependent receptor family.</text>
</comment>
<evidence type="ECO:0000259" key="15">
    <source>
        <dbReference type="Pfam" id="PF07715"/>
    </source>
</evidence>
<dbReference type="InterPro" id="IPR039426">
    <property type="entry name" value="TonB-dep_rcpt-like"/>
</dbReference>
<evidence type="ECO:0000256" key="12">
    <source>
        <dbReference type="RuleBase" id="RU003357"/>
    </source>
</evidence>
<evidence type="ECO:0000256" key="8">
    <source>
        <dbReference type="ARBA" id="ARBA00023136"/>
    </source>
</evidence>
<dbReference type="PANTHER" id="PTHR30069:SF41">
    <property type="entry name" value="HEME_HEMOPEXIN UTILIZATION PROTEIN C"/>
    <property type="match status" value="1"/>
</dbReference>
<name>A0A132BUC5_9RHOB</name>
<dbReference type="InterPro" id="IPR000531">
    <property type="entry name" value="Beta-barrel_TonB"/>
</dbReference>
<gene>
    <name evidence="16" type="primary">tdhA</name>
    <name evidence="16" type="ORF">TRIHO_31440</name>
</gene>
<dbReference type="Pfam" id="PF07715">
    <property type="entry name" value="Plug"/>
    <property type="match status" value="1"/>
</dbReference>
<accession>A0A132BUC5</accession>
<comment type="caution">
    <text evidence="16">The sequence shown here is derived from an EMBL/GenBank/DDBJ whole genome shotgun (WGS) entry which is preliminary data.</text>
</comment>
<dbReference type="PROSITE" id="PS01156">
    <property type="entry name" value="TONB_DEPENDENT_REC_2"/>
    <property type="match status" value="1"/>
</dbReference>
<dbReference type="GO" id="GO:0044718">
    <property type="term" value="P:siderophore transmembrane transport"/>
    <property type="evidence" value="ECO:0007669"/>
    <property type="project" value="TreeGrafter"/>
</dbReference>
<dbReference type="GO" id="GO:0009279">
    <property type="term" value="C:cell outer membrane"/>
    <property type="evidence" value="ECO:0007669"/>
    <property type="project" value="UniProtKB-SubCell"/>
</dbReference>
<comment type="subcellular location">
    <subcellularLocation>
        <location evidence="1 10">Cell outer membrane</location>
        <topology evidence="1 10">Multi-pass membrane protein</topology>
    </subcellularLocation>
</comment>
<dbReference type="Gene3D" id="2.170.130.10">
    <property type="entry name" value="TonB-dependent receptor, plug domain"/>
    <property type="match status" value="1"/>
</dbReference>
<keyword evidence="5 10" id="KW-0812">Transmembrane</keyword>
<keyword evidence="7 12" id="KW-0798">TonB box</keyword>
<dbReference type="CDD" id="cd01347">
    <property type="entry name" value="ligand_gated_channel"/>
    <property type="match status" value="1"/>
</dbReference>
<evidence type="ECO:0000256" key="9">
    <source>
        <dbReference type="ARBA" id="ARBA00023237"/>
    </source>
</evidence>
<evidence type="ECO:0000256" key="5">
    <source>
        <dbReference type="ARBA" id="ARBA00022692"/>
    </source>
</evidence>
<dbReference type="OrthoDB" id="9796221at2"/>
<dbReference type="PATRIC" id="fig|1768241.3.peg.3287"/>
<evidence type="ECO:0000256" key="11">
    <source>
        <dbReference type="PROSITE-ProRule" id="PRU10144"/>
    </source>
</evidence>
<evidence type="ECO:0000256" key="1">
    <source>
        <dbReference type="ARBA" id="ARBA00004571"/>
    </source>
</evidence>
<dbReference type="InterPro" id="IPR012910">
    <property type="entry name" value="Plug_dom"/>
</dbReference>
<evidence type="ECO:0000256" key="2">
    <source>
        <dbReference type="ARBA" id="ARBA00009810"/>
    </source>
</evidence>
<dbReference type="InterPro" id="IPR037066">
    <property type="entry name" value="Plug_dom_sf"/>
</dbReference>